<dbReference type="Proteomes" id="UP001054837">
    <property type="component" value="Unassembled WGS sequence"/>
</dbReference>
<dbReference type="PANTHER" id="PTHR47331:SF5">
    <property type="entry name" value="RIBONUCLEASE H"/>
    <property type="match status" value="1"/>
</dbReference>
<dbReference type="InterPro" id="IPR036397">
    <property type="entry name" value="RNaseH_sf"/>
</dbReference>
<keyword evidence="2" id="KW-1185">Reference proteome</keyword>
<name>A0AAV4PU16_9ARAC</name>
<sequence>MGDLSKARVEISRDFTNCGCDFTRSIDIKLAEGRAQKSTKAYVALFVCWATKALHLELVGDLTSESFISALKRFASRHGCLAHICCDNTTNFIGAHRKIDEV</sequence>
<keyword evidence="1" id="KW-0548">Nucleotidyltransferase</keyword>
<gene>
    <name evidence="1" type="ORF">CDAR_19891</name>
</gene>
<dbReference type="PANTHER" id="PTHR47331">
    <property type="entry name" value="PHD-TYPE DOMAIN-CONTAINING PROTEIN"/>
    <property type="match status" value="1"/>
</dbReference>
<keyword evidence="1" id="KW-0695">RNA-directed DNA polymerase</keyword>
<accession>A0AAV4PU16</accession>
<organism evidence="1 2">
    <name type="scientific">Caerostris darwini</name>
    <dbReference type="NCBI Taxonomy" id="1538125"/>
    <lineage>
        <taxon>Eukaryota</taxon>
        <taxon>Metazoa</taxon>
        <taxon>Ecdysozoa</taxon>
        <taxon>Arthropoda</taxon>
        <taxon>Chelicerata</taxon>
        <taxon>Arachnida</taxon>
        <taxon>Araneae</taxon>
        <taxon>Araneomorphae</taxon>
        <taxon>Entelegynae</taxon>
        <taxon>Araneoidea</taxon>
        <taxon>Araneidae</taxon>
        <taxon>Caerostris</taxon>
    </lineage>
</organism>
<reference evidence="1 2" key="1">
    <citation type="submission" date="2021-06" db="EMBL/GenBank/DDBJ databases">
        <title>Caerostris darwini draft genome.</title>
        <authorList>
            <person name="Kono N."/>
            <person name="Arakawa K."/>
        </authorList>
    </citation>
    <scope>NUCLEOTIDE SEQUENCE [LARGE SCALE GENOMIC DNA]</scope>
</reference>
<dbReference type="EMBL" id="BPLQ01003448">
    <property type="protein sequence ID" value="GIY00585.1"/>
    <property type="molecule type" value="Genomic_DNA"/>
</dbReference>
<dbReference type="GO" id="GO:0003964">
    <property type="term" value="F:RNA-directed DNA polymerase activity"/>
    <property type="evidence" value="ECO:0007669"/>
    <property type="project" value="UniProtKB-KW"/>
</dbReference>
<evidence type="ECO:0000313" key="2">
    <source>
        <dbReference type="Proteomes" id="UP001054837"/>
    </source>
</evidence>
<proteinExistence type="predicted"/>
<evidence type="ECO:0000313" key="1">
    <source>
        <dbReference type="EMBL" id="GIY00585.1"/>
    </source>
</evidence>
<keyword evidence="1" id="KW-0808">Transferase</keyword>
<dbReference type="SUPFAM" id="SSF53098">
    <property type="entry name" value="Ribonuclease H-like"/>
    <property type="match status" value="1"/>
</dbReference>
<dbReference type="Gene3D" id="3.30.420.10">
    <property type="entry name" value="Ribonuclease H-like superfamily/Ribonuclease H"/>
    <property type="match status" value="1"/>
</dbReference>
<comment type="caution">
    <text evidence="1">The sequence shown here is derived from an EMBL/GenBank/DDBJ whole genome shotgun (WGS) entry which is preliminary data.</text>
</comment>
<dbReference type="GO" id="GO:0003676">
    <property type="term" value="F:nucleic acid binding"/>
    <property type="evidence" value="ECO:0007669"/>
    <property type="project" value="InterPro"/>
</dbReference>
<dbReference type="AlphaFoldDB" id="A0AAV4PU16"/>
<dbReference type="InterPro" id="IPR012337">
    <property type="entry name" value="RNaseH-like_sf"/>
</dbReference>
<protein>
    <submittedName>
        <fullName evidence="1">Reverse transcriptase</fullName>
    </submittedName>
</protein>